<name>A0A1X2GRA6_9FUNG</name>
<dbReference type="OrthoDB" id="5580261at2759"/>
<protein>
    <recommendedName>
        <fullName evidence="3">DUF1279 domain-containing protein</fullName>
    </recommendedName>
</protein>
<dbReference type="STRING" id="101127.A0A1X2GRA6"/>
<dbReference type="GO" id="GO:0005739">
    <property type="term" value="C:mitochondrion"/>
    <property type="evidence" value="ECO:0007669"/>
    <property type="project" value="TreeGrafter"/>
</dbReference>
<evidence type="ECO:0000313" key="2">
    <source>
        <dbReference type="Proteomes" id="UP000242146"/>
    </source>
</evidence>
<reference evidence="1 2" key="1">
    <citation type="submission" date="2016-07" db="EMBL/GenBank/DDBJ databases">
        <title>Pervasive Adenine N6-methylation of Active Genes in Fungi.</title>
        <authorList>
            <consortium name="DOE Joint Genome Institute"/>
            <person name="Mondo S.J."/>
            <person name="Dannebaum R.O."/>
            <person name="Kuo R.C."/>
            <person name="Labutti K."/>
            <person name="Haridas S."/>
            <person name="Kuo A."/>
            <person name="Salamov A."/>
            <person name="Ahrendt S.R."/>
            <person name="Lipzen A."/>
            <person name="Sullivan W."/>
            <person name="Andreopoulos W.B."/>
            <person name="Clum A."/>
            <person name="Lindquist E."/>
            <person name="Daum C."/>
            <person name="Ramamoorthy G.K."/>
            <person name="Gryganskyi A."/>
            <person name="Culley D."/>
            <person name="Magnuson J.K."/>
            <person name="James T.Y."/>
            <person name="O'Malley M.A."/>
            <person name="Stajich J.E."/>
            <person name="Spatafora J.W."/>
            <person name="Visel A."/>
            <person name="Grigoriev I.V."/>
        </authorList>
    </citation>
    <scope>NUCLEOTIDE SEQUENCE [LARGE SCALE GENOMIC DNA]</scope>
    <source>
        <strain evidence="1 2">NRRL 3301</strain>
    </source>
</reference>
<sequence length="237" mass="26615">MSAHPTVLLESLNYFLSKKNGEACKQDNLVVSGDQAKKKIAVPGRHCSLLRRATFLLIFFRFSLCPASIKGSGSIMILLRRLGHLSTQQRAWQHRSLTTSTTATRGWKKYVHQFKDKPASYITSFAILHELTAIAPFPFIYYALSWSDIKVPVPEQALTEGNKIINKVRGRYGYEPLAQDDQTMVHLAVTYAIVKAMLPLRIGVSVAMTPFVAEKWIGPVAATFRSFFKRKHTKSAS</sequence>
<dbReference type="InterPro" id="IPR018811">
    <property type="entry name" value="MRX11"/>
</dbReference>
<dbReference type="PANTHER" id="PTHR28002:SF1">
    <property type="entry name" value="MIOREX COMPLEX COMPONENT 11"/>
    <property type="match status" value="1"/>
</dbReference>
<proteinExistence type="predicted"/>
<evidence type="ECO:0000313" key="1">
    <source>
        <dbReference type="EMBL" id="ORX59623.1"/>
    </source>
</evidence>
<evidence type="ECO:0008006" key="3">
    <source>
        <dbReference type="Google" id="ProtNLM"/>
    </source>
</evidence>
<gene>
    <name evidence="1" type="ORF">DM01DRAFT_1333087</name>
</gene>
<dbReference type="Proteomes" id="UP000242146">
    <property type="component" value="Unassembled WGS sequence"/>
</dbReference>
<dbReference type="PANTHER" id="PTHR28002">
    <property type="entry name" value="MIOREX COMPLEX COMPONENT 11"/>
    <property type="match status" value="1"/>
</dbReference>
<dbReference type="AlphaFoldDB" id="A0A1X2GRA6"/>
<dbReference type="EMBL" id="MCGT01000005">
    <property type="protein sequence ID" value="ORX59623.1"/>
    <property type="molecule type" value="Genomic_DNA"/>
</dbReference>
<organism evidence="1 2">
    <name type="scientific">Hesseltinella vesiculosa</name>
    <dbReference type="NCBI Taxonomy" id="101127"/>
    <lineage>
        <taxon>Eukaryota</taxon>
        <taxon>Fungi</taxon>
        <taxon>Fungi incertae sedis</taxon>
        <taxon>Mucoromycota</taxon>
        <taxon>Mucoromycotina</taxon>
        <taxon>Mucoromycetes</taxon>
        <taxon>Mucorales</taxon>
        <taxon>Cunninghamellaceae</taxon>
        <taxon>Hesseltinella</taxon>
    </lineage>
</organism>
<comment type="caution">
    <text evidence="1">The sequence shown here is derived from an EMBL/GenBank/DDBJ whole genome shotgun (WGS) entry which is preliminary data.</text>
</comment>
<dbReference type="Pfam" id="PF10306">
    <property type="entry name" value="FLILHELTA"/>
    <property type="match status" value="1"/>
</dbReference>
<accession>A0A1X2GRA6</accession>
<keyword evidence="2" id="KW-1185">Reference proteome</keyword>